<keyword evidence="2" id="KW-0805">Transcription regulation</keyword>
<dbReference type="AlphaFoldDB" id="U2PYT3"/>
<dbReference type="GO" id="GO:0000976">
    <property type="term" value="F:transcription cis-regulatory region binding"/>
    <property type="evidence" value="ECO:0007669"/>
    <property type="project" value="TreeGrafter"/>
</dbReference>
<keyword evidence="4" id="KW-0804">Transcription</keyword>
<dbReference type="EMBL" id="ACVN02000177">
    <property type="protein sequence ID" value="ERK55680.1"/>
    <property type="molecule type" value="Genomic_DNA"/>
</dbReference>
<gene>
    <name evidence="7" type="ORF">HMPREF0682_1679</name>
</gene>
<dbReference type="SUPFAM" id="SSF53822">
    <property type="entry name" value="Periplasmic binding protein-like I"/>
    <property type="match status" value="1"/>
</dbReference>
<dbReference type="InterPro" id="IPR000843">
    <property type="entry name" value="HTH_LacI"/>
</dbReference>
<keyword evidence="1" id="KW-0678">Repressor</keyword>
<dbReference type="InterPro" id="IPR028082">
    <property type="entry name" value="Peripla_BP_I"/>
</dbReference>
<evidence type="ECO:0000256" key="5">
    <source>
        <dbReference type="SAM" id="MobiDB-lite"/>
    </source>
</evidence>
<reference evidence="7" key="1">
    <citation type="submission" date="2013-08" db="EMBL/GenBank/DDBJ databases">
        <authorList>
            <person name="Durkin A.S."/>
            <person name="Haft D.R."/>
            <person name="McCorrison J."/>
            <person name="Torralba M."/>
            <person name="Gillis M."/>
            <person name="Haft D.H."/>
            <person name="Methe B."/>
            <person name="Sutton G."/>
            <person name="Nelson K.E."/>
        </authorList>
    </citation>
    <scope>NUCLEOTIDE SEQUENCE [LARGE SCALE GENOMIC DNA]</scope>
    <source>
        <strain evidence="7">F0233</strain>
    </source>
</reference>
<sequence>MAMTNPKNSGPSEPTGSPQGAEATPTDSDPRTRSRPTIKDVAARAGVSLGTASRVLTNHPATSPAAREKVRAAALALGYQVNLRARSLRTARTNAIGLIVPDIRNPFFAGLAQSIQTEGLADGFTVFIASSQEDPDQQDQHLRTLLEEQVDGLIVVPLGGMTPMLDRLRDQQIPFVTVDRTLDGLKAPSVDADPLPGVYAAVEALRDLGHQQIVYVGSLLGSSTGRERLLAFDNASDALLSSTSRMVIAAPLDGDDWLRELDSFLGDGATAVLFGHSRHALRAFGHLRDAGRAIGDQGISLVSFDDLDVFSLLTPAIAAITQHPEQLAGRAMAMLSAMIDGERPGSQRIETSLIPRESLAPPATG</sequence>
<feature type="region of interest" description="Disordered" evidence="5">
    <location>
        <begin position="1"/>
        <end position="40"/>
    </location>
</feature>
<evidence type="ECO:0000256" key="1">
    <source>
        <dbReference type="ARBA" id="ARBA00022491"/>
    </source>
</evidence>
<name>U2PYT3_9ACTN</name>
<dbReference type="CDD" id="cd01392">
    <property type="entry name" value="HTH_LacI"/>
    <property type="match status" value="1"/>
</dbReference>
<feature type="compositionally biased region" description="Basic and acidic residues" evidence="5">
    <location>
        <begin position="28"/>
        <end position="40"/>
    </location>
</feature>
<dbReference type="InterPro" id="IPR010982">
    <property type="entry name" value="Lambda_DNA-bd_dom_sf"/>
</dbReference>
<dbReference type="Proteomes" id="UP000017052">
    <property type="component" value="Unassembled WGS sequence"/>
</dbReference>
<dbReference type="InterPro" id="IPR046335">
    <property type="entry name" value="LacI/GalR-like_sensor"/>
</dbReference>
<evidence type="ECO:0000313" key="8">
    <source>
        <dbReference type="Proteomes" id="UP000017052"/>
    </source>
</evidence>
<dbReference type="SMART" id="SM00354">
    <property type="entry name" value="HTH_LACI"/>
    <property type="match status" value="1"/>
</dbReference>
<proteinExistence type="predicted"/>
<dbReference type="PROSITE" id="PS50932">
    <property type="entry name" value="HTH_LACI_2"/>
    <property type="match status" value="1"/>
</dbReference>
<dbReference type="SUPFAM" id="SSF47413">
    <property type="entry name" value="lambda repressor-like DNA-binding domains"/>
    <property type="match status" value="1"/>
</dbReference>
<evidence type="ECO:0000313" key="7">
    <source>
        <dbReference type="EMBL" id="ERK55680.1"/>
    </source>
</evidence>
<dbReference type="PANTHER" id="PTHR30146:SF148">
    <property type="entry name" value="HTH-TYPE TRANSCRIPTIONAL REPRESSOR PURR-RELATED"/>
    <property type="match status" value="1"/>
</dbReference>
<evidence type="ECO:0000256" key="2">
    <source>
        <dbReference type="ARBA" id="ARBA00023015"/>
    </source>
</evidence>
<dbReference type="Gene3D" id="1.10.260.40">
    <property type="entry name" value="lambda repressor-like DNA-binding domains"/>
    <property type="match status" value="1"/>
</dbReference>
<comment type="caution">
    <text evidence="7">The sequence shown here is derived from an EMBL/GenBank/DDBJ whole genome shotgun (WGS) entry which is preliminary data.</text>
</comment>
<keyword evidence="8" id="KW-1185">Reference proteome</keyword>
<organism evidence="7 8">
    <name type="scientific">Propionibacterium acidifaciens F0233</name>
    <dbReference type="NCBI Taxonomy" id="553198"/>
    <lineage>
        <taxon>Bacteria</taxon>
        <taxon>Bacillati</taxon>
        <taxon>Actinomycetota</taxon>
        <taxon>Actinomycetes</taxon>
        <taxon>Propionibacteriales</taxon>
        <taxon>Propionibacteriaceae</taxon>
        <taxon>Propionibacterium</taxon>
    </lineage>
</organism>
<dbReference type="PROSITE" id="PS00356">
    <property type="entry name" value="HTH_LACI_1"/>
    <property type="match status" value="1"/>
</dbReference>
<accession>U2PYT3</accession>
<dbReference type="Gene3D" id="3.40.50.2300">
    <property type="match status" value="2"/>
</dbReference>
<dbReference type="GO" id="GO:0003700">
    <property type="term" value="F:DNA-binding transcription factor activity"/>
    <property type="evidence" value="ECO:0007669"/>
    <property type="project" value="TreeGrafter"/>
</dbReference>
<dbReference type="Pfam" id="PF13377">
    <property type="entry name" value="Peripla_BP_3"/>
    <property type="match status" value="1"/>
</dbReference>
<protein>
    <submittedName>
        <fullName evidence="7">Small molecule-binding regulator domain protein</fullName>
    </submittedName>
</protein>
<evidence type="ECO:0000256" key="3">
    <source>
        <dbReference type="ARBA" id="ARBA00023125"/>
    </source>
</evidence>
<feature type="compositionally biased region" description="Polar residues" evidence="5">
    <location>
        <begin position="1"/>
        <end position="18"/>
    </location>
</feature>
<dbReference type="Pfam" id="PF00356">
    <property type="entry name" value="LacI"/>
    <property type="match status" value="1"/>
</dbReference>
<keyword evidence="3" id="KW-0238">DNA-binding</keyword>
<dbReference type="PANTHER" id="PTHR30146">
    <property type="entry name" value="LACI-RELATED TRANSCRIPTIONAL REPRESSOR"/>
    <property type="match status" value="1"/>
</dbReference>
<evidence type="ECO:0000259" key="6">
    <source>
        <dbReference type="PROSITE" id="PS50932"/>
    </source>
</evidence>
<evidence type="ECO:0000256" key="4">
    <source>
        <dbReference type="ARBA" id="ARBA00023163"/>
    </source>
</evidence>
<feature type="domain" description="HTH lacI-type" evidence="6">
    <location>
        <begin position="36"/>
        <end position="90"/>
    </location>
</feature>